<gene>
    <name evidence="1" type="ORF">MNBD_BACTEROID07-390</name>
</gene>
<dbReference type="EMBL" id="UOET01000184">
    <property type="protein sequence ID" value="VAW28019.1"/>
    <property type="molecule type" value="Genomic_DNA"/>
</dbReference>
<sequence length="292" mass="32055">MKFTGELNWNNAFYHSRHSQTVVELPLKLKKGIAISNNDTAATKTINRLVFSINNKQQISSYHEMIATNEDINKLSKKINYFSIPKNFTGLVILTNQKRVLKQYRQYKNGNINHFKNAPSIYFYCWRIVENFSDGSYRPITEWSCSGGGGGGFNPHNGGGGGPCGNGNGNITAKPCPGDPVKNLEIVSSGTSGKRGGTFGCTRKDKKEKCGGVKGLKGHEGLDLKATPNSDVFSMYDGKVVNLRGSFAPGAYKKDSKGNFVLVSYRINGEPIYVQYNHLNKVSVTKGQLPAI</sequence>
<accession>A0A3B0UTM7</accession>
<proteinExistence type="predicted"/>
<organism evidence="1">
    <name type="scientific">hydrothermal vent metagenome</name>
    <dbReference type="NCBI Taxonomy" id="652676"/>
    <lineage>
        <taxon>unclassified sequences</taxon>
        <taxon>metagenomes</taxon>
        <taxon>ecological metagenomes</taxon>
    </lineage>
</organism>
<protein>
    <recommendedName>
        <fullName evidence="2">Peptidase M23 domain-containing protein</fullName>
    </recommendedName>
</protein>
<reference evidence="1" key="1">
    <citation type="submission" date="2018-06" db="EMBL/GenBank/DDBJ databases">
        <authorList>
            <person name="Zhirakovskaya E."/>
        </authorList>
    </citation>
    <scope>NUCLEOTIDE SEQUENCE</scope>
</reference>
<dbReference type="AlphaFoldDB" id="A0A3B0UTM7"/>
<evidence type="ECO:0008006" key="2">
    <source>
        <dbReference type="Google" id="ProtNLM"/>
    </source>
</evidence>
<dbReference type="SUPFAM" id="SSF51261">
    <property type="entry name" value="Duplicated hybrid motif"/>
    <property type="match status" value="1"/>
</dbReference>
<dbReference type="CDD" id="cd12797">
    <property type="entry name" value="M23_peptidase"/>
    <property type="match status" value="1"/>
</dbReference>
<evidence type="ECO:0000313" key="1">
    <source>
        <dbReference type="EMBL" id="VAW28019.1"/>
    </source>
</evidence>
<name>A0A3B0UTM7_9ZZZZ</name>
<dbReference type="Gene3D" id="2.70.70.10">
    <property type="entry name" value="Glucose Permease (Domain IIA)"/>
    <property type="match status" value="1"/>
</dbReference>
<dbReference type="InterPro" id="IPR011055">
    <property type="entry name" value="Dup_hybrid_motif"/>
</dbReference>